<sequence>MLVAVIDTPAPGEVVAFGCEGYLGISIADESLTNFRFRIALKSR</sequence>
<dbReference type="EMBL" id="JXUW01000002">
    <property type="protein sequence ID" value="KJE77856.1"/>
    <property type="molecule type" value="Genomic_DNA"/>
</dbReference>
<gene>
    <name evidence="1" type="ORF">FEAC_02280</name>
</gene>
<dbReference type="Proteomes" id="UP000032336">
    <property type="component" value="Unassembled WGS sequence"/>
</dbReference>
<name>A0A0D8FXJ0_9ACTN</name>
<proteinExistence type="predicted"/>
<protein>
    <submittedName>
        <fullName evidence="1">Uncharacterized protein</fullName>
    </submittedName>
</protein>
<evidence type="ECO:0000313" key="2">
    <source>
        <dbReference type="Proteomes" id="UP000032336"/>
    </source>
</evidence>
<accession>A0A0D8FXJ0</accession>
<evidence type="ECO:0000313" key="1">
    <source>
        <dbReference type="EMBL" id="KJE77856.1"/>
    </source>
</evidence>
<keyword evidence="2" id="KW-1185">Reference proteome</keyword>
<reference evidence="1 2" key="1">
    <citation type="submission" date="2015-01" db="EMBL/GenBank/DDBJ databases">
        <title>Draft genome of the acidophilic iron oxidizer Ferrimicrobium acidiphilum strain T23.</title>
        <authorList>
            <person name="Poehlein A."/>
            <person name="Eisen S."/>
            <person name="Schloemann M."/>
            <person name="Johnson B.D."/>
            <person name="Daniel R."/>
            <person name="Muehling M."/>
        </authorList>
    </citation>
    <scope>NUCLEOTIDE SEQUENCE [LARGE SCALE GENOMIC DNA]</scope>
    <source>
        <strain evidence="1 2">T23</strain>
    </source>
</reference>
<dbReference type="AlphaFoldDB" id="A0A0D8FXJ0"/>
<comment type="caution">
    <text evidence="1">The sequence shown here is derived from an EMBL/GenBank/DDBJ whole genome shotgun (WGS) entry which is preliminary data.</text>
</comment>
<organism evidence="1 2">
    <name type="scientific">Ferrimicrobium acidiphilum DSM 19497</name>
    <dbReference type="NCBI Taxonomy" id="1121877"/>
    <lineage>
        <taxon>Bacteria</taxon>
        <taxon>Bacillati</taxon>
        <taxon>Actinomycetota</taxon>
        <taxon>Acidimicrobiia</taxon>
        <taxon>Acidimicrobiales</taxon>
        <taxon>Acidimicrobiaceae</taxon>
        <taxon>Ferrimicrobium</taxon>
    </lineage>
</organism>